<feature type="region of interest" description="Disordered" evidence="6">
    <location>
        <begin position="205"/>
        <end position="238"/>
    </location>
</feature>
<comment type="subcellular location">
    <subcellularLocation>
        <location evidence="1">Cytoplasm</location>
        <location evidence="1">Cytoskeleton</location>
    </subcellularLocation>
</comment>
<dbReference type="AlphaFoldDB" id="A0A7R8ZJI7"/>
<evidence type="ECO:0000256" key="4">
    <source>
        <dbReference type="ARBA" id="ARBA00023212"/>
    </source>
</evidence>
<feature type="compositionally biased region" description="Low complexity" evidence="6">
    <location>
        <begin position="131"/>
        <end position="143"/>
    </location>
</feature>
<dbReference type="GO" id="GO:0015630">
    <property type="term" value="C:microtubule cytoskeleton"/>
    <property type="evidence" value="ECO:0007669"/>
    <property type="project" value="UniProtKB-ARBA"/>
</dbReference>
<name>A0A7R8ZJI7_9CRUS</name>
<dbReference type="InterPro" id="IPR001752">
    <property type="entry name" value="Kinesin_motor_dom"/>
</dbReference>
<feature type="compositionally biased region" description="Low complexity" evidence="6">
    <location>
        <begin position="160"/>
        <end position="170"/>
    </location>
</feature>
<dbReference type="SUPFAM" id="SSF52540">
    <property type="entry name" value="P-loop containing nucleoside triphosphate hydrolases"/>
    <property type="match status" value="1"/>
</dbReference>
<comment type="similarity">
    <text evidence="5">Belongs to the TRAFAC class myosin-kinesin ATPase superfamily. Kinesin family.</text>
</comment>
<feature type="compositionally biased region" description="Basic and acidic residues" evidence="6">
    <location>
        <begin position="215"/>
        <end position="226"/>
    </location>
</feature>
<evidence type="ECO:0000256" key="5">
    <source>
        <dbReference type="PROSITE-ProRule" id="PRU00283"/>
    </source>
</evidence>
<proteinExistence type="inferred from homology"/>
<dbReference type="InterPro" id="IPR036961">
    <property type="entry name" value="Kinesin_motor_dom_sf"/>
</dbReference>
<feature type="compositionally biased region" description="Polar residues" evidence="6">
    <location>
        <begin position="634"/>
        <end position="648"/>
    </location>
</feature>
<keyword evidence="3" id="KW-0067">ATP-binding</keyword>
<accession>A0A7R8ZJI7</accession>
<keyword evidence="2" id="KW-0547">Nucleotide-binding</keyword>
<reference evidence="7" key="1">
    <citation type="submission" date="2020-11" db="EMBL/GenBank/DDBJ databases">
        <authorList>
            <person name="Tran Van P."/>
        </authorList>
    </citation>
    <scope>NUCLEOTIDE SEQUENCE</scope>
</reference>
<gene>
    <name evidence="7" type="ORF">CTOB1V02_LOCUS1772</name>
</gene>
<evidence type="ECO:0000256" key="1">
    <source>
        <dbReference type="ARBA" id="ARBA00004245"/>
    </source>
</evidence>
<sequence length="739" mass="79364">MARDTFLTVVFSDETVAEDVVIANEEDRSLSSSILCWRRWNSVTREGRALAMSSISSSGGPKEVGTEVVVLEGRQDSRVTQLLKECIGSLTCHAAVIAHVNGDPRHYSETLTTVQVASRIHRTRRKKMRGRSLGSAGSSSSGGRRSRRSRGGNSSGGEGSSRSGSGLSSSELSCDTVIYCGQGDEGRSSSCCDTDVEGIPRRPTRRRATTSPLQRIRETVSEERTPSHHRLMGMGGSHREITTGPVFNATKPPVAPKPVSLTSHEQEELWIDGPRFSRSQGLVKTKRTSPTEIREAQLCVNGRSVSGNLRSPPPVPCPMAITNRGMPPVGTRSQSAPPQGAVAGYGFMDDHKKNMIEAWIQRQAHELSSEVWIDGDGQVKKHTETAIATSSVCNVSLSPLGSPPAVQGTVHHRILSPATNASKDQEESSNVEETILLVDCSTQVTEEEIAWSQGLTPLQEESGEYEPRDHPLRVLSQENLSIVSTLTDGISVCEEAFNHDNRDLLPTSDQFREEFLQAWRTEYLNQPKFSLPLLEGSSCMSAEPTQELLFQPTTSALTSPLSSFALPPPPVQPPPQSPSLPPIHHPLFISLRNSSEECTSPPQTLPSSASSSPPERTESGDVSSPSILKKGKSASFNTLSSGTDHTLSSLGTIGSEGYDSGHDSGLGLKGMIPRRALLPIGGKNAPSSTEKKRVSDGKTGRCGSGSSGNSSQDSEEEEKKGSLPEMKSKGSGPPLQTHL</sequence>
<dbReference type="GO" id="GO:0005524">
    <property type="term" value="F:ATP binding"/>
    <property type="evidence" value="ECO:0007669"/>
    <property type="project" value="UniProtKB-KW"/>
</dbReference>
<feature type="compositionally biased region" description="Pro residues" evidence="6">
    <location>
        <begin position="566"/>
        <end position="584"/>
    </location>
</feature>
<feature type="compositionally biased region" description="Basic residues" evidence="6">
    <location>
        <begin position="119"/>
        <end position="130"/>
    </location>
</feature>
<dbReference type="GO" id="GO:0003777">
    <property type="term" value="F:microtubule motor activity"/>
    <property type="evidence" value="ECO:0007669"/>
    <property type="project" value="InterPro"/>
</dbReference>
<feature type="compositionally biased region" description="Basic and acidic residues" evidence="6">
    <location>
        <begin position="717"/>
        <end position="728"/>
    </location>
</feature>
<feature type="compositionally biased region" description="Basic and acidic residues" evidence="6">
    <location>
        <begin position="689"/>
        <end position="699"/>
    </location>
</feature>
<dbReference type="InterPro" id="IPR027640">
    <property type="entry name" value="Kinesin-like_fam"/>
</dbReference>
<keyword evidence="4" id="KW-0963">Cytoplasm</keyword>
<protein>
    <submittedName>
        <fullName evidence="7">Uncharacterized protein</fullName>
    </submittedName>
</protein>
<evidence type="ECO:0000256" key="6">
    <source>
        <dbReference type="SAM" id="MobiDB-lite"/>
    </source>
</evidence>
<dbReference type="EMBL" id="OB660255">
    <property type="protein sequence ID" value="CAD7223793.1"/>
    <property type="molecule type" value="Genomic_DNA"/>
</dbReference>
<feature type="compositionally biased region" description="Polar residues" evidence="6">
    <location>
        <begin position="591"/>
        <end position="626"/>
    </location>
</feature>
<dbReference type="OrthoDB" id="8862460at2759"/>
<dbReference type="PROSITE" id="PS50067">
    <property type="entry name" value="KINESIN_MOTOR_2"/>
    <property type="match status" value="1"/>
</dbReference>
<evidence type="ECO:0000256" key="2">
    <source>
        <dbReference type="ARBA" id="ARBA00022741"/>
    </source>
</evidence>
<organism evidence="7">
    <name type="scientific">Cyprideis torosa</name>
    <dbReference type="NCBI Taxonomy" id="163714"/>
    <lineage>
        <taxon>Eukaryota</taxon>
        <taxon>Metazoa</taxon>
        <taxon>Ecdysozoa</taxon>
        <taxon>Arthropoda</taxon>
        <taxon>Crustacea</taxon>
        <taxon>Oligostraca</taxon>
        <taxon>Ostracoda</taxon>
        <taxon>Podocopa</taxon>
        <taxon>Podocopida</taxon>
        <taxon>Cytherocopina</taxon>
        <taxon>Cytheroidea</taxon>
        <taxon>Cytherideidae</taxon>
        <taxon>Cyprideis</taxon>
    </lineage>
</organism>
<evidence type="ECO:0000256" key="3">
    <source>
        <dbReference type="ARBA" id="ARBA00022840"/>
    </source>
</evidence>
<dbReference type="GO" id="GO:0008017">
    <property type="term" value="F:microtubule binding"/>
    <property type="evidence" value="ECO:0007669"/>
    <property type="project" value="InterPro"/>
</dbReference>
<comment type="caution">
    <text evidence="5">Lacks conserved residue(s) required for the propagation of feature annotation.</text>
</comment>
<feature type="region of interest" description="Disordered" evidence="6">
    <location>
        <begin position="118"/>
        <end position="170"/>
    </location>
</feature>
<dbReference type="PANTHER" id="PTHR21608:SF7">
    <property type="entry name" value="KINESIN-LIKE PROTEIN CG14535"/>
    <property type="match status" value="1"/>
</dbReference>
<dbReference type="GO" id="GO:0007018">
    <property type="term" value="P:microtubule-based movement"/>
    <property type="evidence" value="ECO:0007669"/>
    <property type="project" value="InterPro"/>
</dbReference>
<evidence type="ECO:0000313" key="7">
    <source>
        <dbReference type="EMBL" id="CAD7223793.1"/>
    </source>
</evidence>
<feature type="region of interest" description="Disordered" evidence="6">
    <location>
        <begin position="678"/>
        <end position="739"/>
    </location>
</feature>
<feature type="region of interest" description="Disordered" evidence="6">
    <location>
        <begin position="560"/>
        <end position="648"/>
    </location>
</feature>
<keyword evidence="4" id="KW-0206">Cytoskeleton</keyword>
<dbReference type="PANTHER" id="PTHR21608">
    <property type="entry name" value="KINESIN-LIKE PROTEIN CG14535"/>
    <property type="match status" value="1"/>
</dbReference>
<dbReference type="InterPro" id="IPR027417">
    <property type="entry name" value="P-loop_NTPase"/>
</dbReference>
<dbReference type="Gene3D" id="3.40.850.10">
    <property type="entry name" value="Kinesin motor domain"/>
    <property type="match status" value="1"/>
</dbReference>